<feature type="compositionally biased region" description="Basic and acidic residues" evidence="2">
    <location>
        <begin position="94"/>
        <end position="110"/>
    </location>
</feature>
<feature type="region of interest" description="Disordered" evidence="2">
    <location>
        <begin position="137"/>
        <end position="218"/>
    </location>
</feature>
<evidence type="ECO:0000313" key="3">
    <source>
        <dbReference type="EMBL" id="KAK8173652.1"/>
    </source>
</evidence>
<feature type="compositionally biased region" description="Basic and acidic residues" evidence="2">
    <location>
        <begin position="269"/>
        <end position="316"/>
    </location>
</feature>
<feature type="compositionally biased region" description="Low complexity" evidence="2">
    <location>
        <begin position="38"/>
        <end position="49"/>
    </location>
</feature>
<reference evidence="3 4" key="1">
    <citation type="journal article" date="2022" name="G3 (Bethesda)">
        <title>Enemy or ally: a genomic approach to elucidate the lifestyle of Phyllosticta citrichinaensis.</title>
        <authorList>
            <person name="Buijs V.A."/>
            <person name="Groenewald J.Z."/>
            <person name="Haridas S."/>
            <person name="LaButti K.M."/>
            <person name="Lipzen A."/>
            <person name="Martin F.M."/>
            <person name="Barry K."/>
            <person name="Grigoriev I.V."/>
            <person name="Crous P.W."/>
            <person name="Seidl M.F."/>
        </authorList>
    </citation>
    <scope>NUCLEOTIDE SEQUENCE [LARGE SCALE GENOMIC DNA]</scope>
    <source>
        <strain evidence="3 4">CBS 129764</strain>
    </source>
</reference>
<dbReference type="Pfam" id="PF13300">
    <property type="entry name" value="DUF4078"/>
    <property type="match status" value="1"/>
</dbReference>
<feature type="compositionally biased region" description="Basic and acidic residues" evidence="2">
    <location>
        <begin position="194"/>
        <end position="210"/>
    </location>
</feature>
<feature type="compositionally biased region" description="Basic and acidic residues" evidence="2">
    <location>
        <begin position="137"/>
        <end position="148"/>
    </location>
</feature>
<accession>A0ABR1XZQ0</accession>
<feature type="region of interest" description="Disordered" evidence="2">
    <location>
        <begin position="38"/>
        <end position="110"/>
    </location>
</feature>
<dbReference type="EMBL" id="JBBWUH010000003">
    <property type="protein sequence ID" value="KAK8173652.1"/>
    <property type="molecule type" value="Genomic_DNA"/>
</dbReference>
<keyword evidence="1" id="KW-0175">Coiled coil</keyword>
<feature type="region of interest" description="Disordered" evidence="2">
    <location>
        <begin position="269"/>
        <end position="373"/>
    </location>
</feature>
<dbReference type="PANTHER" id="PTHR15885:SF1">
    <property type="entry name" value="COILED-COIL DOMAIN-CONTAINING PROTEIN 174"/>
    <property type="match status" value="1"/>
</dbReference>
<organism evidence="3 4">
    <name type="scientific">Phyllosticta citrichinensis</name>
    <dbReference type="NCBI Taxonomy" id="1130410"/>
    <lineage>
        <taxon>Eukaryota</taxon>
        <taxon>Fungi</taxon>
        <taxon>Dikarya</taxon>
        <taxon>Ascomycota</taxon>
        <taxon>Pezizomycotina</taxon>
        <taxon>Dothideomycetes</taxon>
        <taxon>Dothideomycetes incertae sedis</taxon>
        <taxon>Botryosphaeriales</taxon>
        <taxon>Phyllostictaceae</taxon>
        <taxon>Phyllosticta</taxon>
    </lineage>
</organism>
<evidence type="ECO:0000256" key="1">
    <source>
        <dbReference type="ARBA" id="ARBA00023054"/>
    </source>
</evidence>
<protein>
    <submittedName>
        <fullName evidence="3">Uncharacterized protein</fullName>
    </submittedName>
</protein>
<dbReference type="Proteomes" id="UP001456524">
    <property type="component" value="Unassembled WGS sequence"/>
</dbReference>
<evidence type="ECO:0000256" key="2">
    <source>
        <dbReference type="SAM" id="MobiDB-lite"/>
    </source>
</evidence>
<feature type="compositionally biased region" description="Basic and acidic residues" evidence="2">
    <location>
        <begin position="339"/>
        <end position="373"/>
    </location>
</feature>
<dbReference type="PANTHER" id="PTHR15885">
    <property type="entry name" value="COILED-COIL DOMAIN-CONTAINING PROTEIN 174"/>
    <property type="match status" value="1"/>
</dbReference>
<name>A0ABR1XZQ0_9PEZI</name>
<feature type="region of interest" description="Disordered" evidence="2">
    <location>
        <begin position="1"/>
        <end position="26"/>
    </location>
</feature>
<sequence length="373" mass="41858">MASKDNSLYGVPRPKKNSGKELSSSTNLAFASQLSSLIASSSSNASSKDTSAKPRPRPRDRDDIFTQHNRNSRKRALADISNDENPAFAQRHSTHSEAVDEATWRRSRRKMEEKARLYAAMKRGDVEDDDERFAVDFDRKWAEAHPEGEGGGGGGEDDTSSGDDDDGDDDGEEEVEYEDEFGRTRKGTRAAAARAERLKTQATREPEGEAARPTMPSNLIYGDTIQSAAFNLDEGLAQREFSPPPQAHFDADKEIRTKGVAFFQFSKDEEERKKQMEALEKERGETERRRIQREQKMEERKRQVEERRKVLREKRTAATADRFLDGLMNEMGSLPEEGVSTKDAAKSEESKGETVPDEDAGKKQTDGVSLEDK</sequence>
<comment type="caution">
    <text evidence="3">The sequence shown here is derived from an EMBL/GenBank/DDBJ whole genome shotgun (WGS) entry which is preliminary data.</text>
</comment>
<dbReference type="InterPro" id="IPR025066">
    <property type="entry name" value="CCDC174-like"/>
</dbReference>
<feature type="compositionally biased region" description="Acidic residues" evidence="2">
    <location>
        <begin position="155"/>
        <end position="179"/>
    </location>
</feature>
<evidence type="ECO:0000313" key="4">
    <source>
        <dbReference type="Proteomes" id="UP001456524"/>
    </source>
</evidence>
<proteinExistence type="predicted"/>
<gene>
    <name evidence="3" type="ORF">IWX90DRAFT_148881</name>
</gene>
<keyword evidence="4" id="KW-1185">Reference proteome</keyword>